<evidence type="ECO:0000256" key="1">
    <source>
        <dbReference type="ARBA" id="ARBA00022801"/>
    </source>
</evidence>
<evidence type="ECO:0000256" key="3">
    <source>
        <dbReference type="PIRSR" id="PIRSR017388-2"/>
    </source>
</evidence>
<dbReference type="Gene3D" id="3.40.50.1820">
    <property type="entry name" value="alpha/beta hydrolase"/>
    <property type="match status" value="1"/>
</dbReference>
<evidence type="ECO:0000313" key="5">
    <source>
        <dbReference type="EMBL" id="QPC48178.1"/>
    </source>
</evidence>
<gene>
    <name evidence="5" type="ORF">G8O30_15180</name>
</gene>
<dbReference type="KEGG" id="mcui:G8O30_15180"/>
<dbReference type="PANTHER" id="PTHR43798:SF31">
    <property type="entry name" value="AB HYDROLASE SUPERFAMILY PROTEIN YCLE"/>
    <property type="match status" value="1"/>
</dbReference>
<dbReference type="InterPro" id="IPR050266">
    <property type="entry name" value="AB_hydrolase_sf"/>
</dbReference>
<dbReference type="GO" id="GO:0016020">
    <property type="term" value="C:membrane"/>
    <property type="evidence" value="ECO:0007669"/>
    <property type="project" value="TreeGrafter"/>
</dbReference>
<feature type="binding site" evidence="3">
    <location>
        <position position="80"/>
    </location>
    <ligand>
        <name>substrate</name>
    </ligand>
</feature>
<evidence type="ECO:0000313" key="6">
    <source>
        <dbReference type="Proteomes" id="UP000593626"/>
    </source>
</evidence>
<reference evidence="5 6" key="1">
    <citation type="submission" date="2019-07" db="EMBL/GenBank/DDBJ databases">
        <title>Genome sequence of 2 isolates from Red Sea Mangroves.</title>
        <authorList>
            <person name="Sefrji F."/>
            <person name="Michoud G."/>
            <person name="Merlino G."/>
            <person name="Daffonchio D."/>
        </authorList>
    </citation>
    <scope>NUCLEOTIDE SEQUENCE [LARGE SCALE GENOMIC DNA]</scope>
    <source>
        <strain evidence="5 6">R1DC41</strain>
    </source>
</reference>
<feature type="active site" description="Charge relay system" evidence="2">
    <location>
        <position position="178"/>
    </location>
</feature>
<protein>
    <submittedName>
        <fullName evidence="5">Alpha/beta fold hydrolase</fullName>
    </submittedName>
</protein>
<dbReference type="AlphaFoldDB" id="A0A7S8CE63"/>
<dbReference type="RefSeq" id="WP_239672861.1">
    <property type="nucleotide sequence ID" value="NZ_CP049742.1"/>
</dbReference>
<dbReference type="EMBL" id="CP049742">
    <property type="protein sequence ID" value="QPC48178.1"/>
    <property type="molecule type" value="Genomic_DNA"/>
</dbReference>
<dbReference type="InterPro" id="IPR012354">
    <property type="entry name" value="Esterase_lipase"/>
</dbReference>
<proteinExistence type="predicted"/>
<feature type="active site" description="Nucleophile" evidence="2">
    <location>
        <position position="79"/>
    </location>
</feature>
<dbReference type="InterPro" id="IPR029058">
    <property type="entry name" value="AB_hydrolase_fold"/>
</dbReference>
<name>A0A7S8CE63_9BACI</name>
<organism evidence="5 6">
    <name type="scientific">Mangrovibacillus cuniculi</name>
    <dbReference type="NCBI Taxonomy" id="2593652"/>
    <lineage>
        <taxon>Bacteria</taxon>
        <taxon>Bacillati</taxon>
        <taxon>Bacillota</taxon>
        <taxon>Bacilli</taxon>
        <taxon>Bacillales</taxon>
        <taxon>Bacillaceae</taxon>
        <taxon>Mangrovibacillus</taxon>
    </lineage>
</organism>
<evidence type="ECO:0000256" key="2">
    <source>
        <dbReference type="PIRSR" id="PIRSR017388-1"/>
    </source>
</evidence>
<dbReference type="SUPFAM" id="SSF53474">
    <property type="entry name" value="alpha/beta-Hydrolases"/>
    <property type="match status" value="1"/>
</dbReference>
<sequence>MSVGLLCIHGFTGGPFEVEPLATYLSDKTDWDISVITLEGHSENGVSDQVSAEAWVKQVNDAYDELASKHDQVAVVGFSMGGLLAIELASKKDVQALVLLSAAARYVSPIEFGRDAIGLVKARKEGTLQENEFYRRMREKVGQTPSKATLAFMKMVRLARPCYSCVEAPTFIAQGKRDPVVDPSSAIYLAKKIASEEKELFLDEEAKHVICLSPNRDVLFERVEKFLHQHLA</sequence>
<accession>A0A7S8CE63</accession>
<dbReference type="InterPro" id="IPR022742">
    <property type="entry name" value="Hydrolase_4"/>
</dbReference>
<dbReference type="GO" id="GO:0052689">
    <property type="term" value="F:carboxylic ester hydrolase activity"/>
    <property type="evidence" value="ECO:0007669"/>
    <property type="project" value="InterPro"/>
</dbReference>
<evidence type="ECO:0000259" key="4">
    <source>
        <dbReference type="Pfam" id="PF12146"/>
    </source>
</evidence>
<dbReference type="PANTHER" id="PTHR43798">
    <property type="entry name" value="MONOACYLGLYCEROL LIPASE"/>
    <property type="match status" value="1"/>
</dbReference>
<feature type="binding site" evidence="3">
    <location>
        <position position="11"/>
    </location>
    <ligand>
        <name>substrate</name>
    </ligand>
</feature>
<keyword evidence="6" id="KW-1185">Reference proteome</keyword>
<feature type="domain" description="Serine aminopeptidase S33" evidence="4">
    <location>
        <begin position="9"/>
        <end position="211"/>
    </location>
</feature>
<feature type="active site" description="Charge relay system" evidence="2">
    <location>
        <position position="208"/>
    </location>
</feature>
<dbReference type="Proteomes" id="UP000593626">
    <property type="component" value="Chromosome"/>
</dbReference>
<dbReference type="PIRSF" id="PIRSF017388">
    <property type="entry name" value="Esterase_lipase"/>
    <property type="match status" value="1"/>
</dbReference>
<keyword evidence="1 5" id="KW-0378">Hydrolase</keyword>
<dbReference type="Pfam" id="PF12146">
    <property type="entry name" value="Hydrolase_4"/>
    <property type="match status" value="1"/>
</dbReference>